<dbReference type="SUPFAM" id="SSF53474">
    <property type="entry name" value="alpha/beta-Hydrolases"/>
    <property type="match status" value="1"/>
</dbReference>
<dbReference type="InterPro" id="IPR051543">
    <property type="entry name" value="Serine_Peptidase_S9A"/>
</dbReference>
<feature type="domain" description="Peptidase S9A N-terminal" evidence="6">
    <location>
        <begin position="6"/>
        <end position="407"/>
    </location>
</feature>
<name>A0ABU9Y9F1_9SPHN</name>
<proteinExistence type="inferred from homology"/>
<keyword evidence="3" id="KW-0378">Hydrolase</keyword>
<evidence type="ECO:0000256" key="4">
    <source>
        <dbReference type="ARBA" id="ARBA00022825"/>
    </source>
</evidence>
<sequence>MTAPKPPIAEQRPHSFTVHGVTITDPYAWIKDPGYPEVTDKDVLAYLEAENGYFEAVMAPHKPLIDALYEEMKGRIKEDDSSVPQKDGDWLYWTAFETGGQYRKWWRKPVAGGPDELILDEPALAEGKEYFRLGAFAVSNNARLLAYAIDDSGSERFEVRVKDLTTGEHLPEVIPGMLSEIVWTADDSGFLYGLANEQWRTDNARLHRLGTPISEDIELFKEADEGFRVGVSETSSRQWIVIATGDHVTSEVYLLPADNVLAEPICVSPRKVGREYDVDEHDGTLFIHTNDVDPNFRLCTASLDAPGEWTELIGPSKHFYMTGVDCFRDFFIVDGREDGLDQIEIHRYDSHIAPQRIVFPEASYDAGLGNNPEYAMDVLRIGYESMVTPGTEYDYDVATGELTVLKVQEIPSGYDADKYRTERLKIAARDGTEVPVSIVYPKDFPKDGSAPLFLYSYGAYGYAIPPGFSTGRLSLLDRGFAYAIAHIRGGDDLGQQWYLDGKLEKRENTFNDFVDVAKGLIAQGWTSAGRIAIAGRSAGGELMGAVVNSDPDLWGAVIADVPFVDVLNTMLDAELPLTPGEWPEWGNPIEDKAAFELIRSYSPYDNVAPHAYPPMFISGGLNDPRVTYWEPAKWAAKLRATKTDDNVLLLKTNMGAGHGGKSGRFESLREGAEEHAFVLWQLGIET</sequence>
<evidence type="ECO:0000259" key="5">
    <source>
        <dbReference type="Pfam" id="PF00326"/>
    </source>
</evidence>
<reference evidence="7 8" key="1">
    <citation type="submission" date="2024-05" db="EMBL/GenBank/DDBJ databases">
        <authorList>
            <person name="Liu Q."/>
            <person name="Xin Y.-H."/>
        </authorList>
    </citation>
    <scope>NUCLEOTIDE SEQUENCE [LARGE SCALE GENOMIC DNA]</scope>
    <source>
        <strain evidence="7 8">CGMCC 1.10181</strain>
    </source>
</reference>
<evidence type="ECO:0000313" key="7">
    <source>
        <dbReference type="EMBL" id="MEN2792432.1"/>
    </source>
</evidence>
<feature type="domain" description="Peptidase S9 prolyl oligopeptidase catalytic" evidence="5">
    <location>
        <begin position="468"/>
        <end position="683"/>
    </location>
</feature>
<keyword evidence="8" id="KW-1185">Reference proteome</keyword>
<comment type="similarity">
    <text evidence="1">Belongs to the peptidase S9A family.</text>
</comment>
<dbReference type="PRINTS" id="PR00862">
    <property type="entry name" value="PROLIGOPTASE"/>
</dbReference>
<gene>
    <name evidence="7" type="ORF">ABC974_22570</name>
</gene>
<dbReference type="Proteomes" id="UP001419910">
    <property type="component" value="Unassembled WGS sequence"/>
</dbReference>
<dbReference type="Pfam" id="PF02897">
    <property type="entry name" value="Peptidase_S9_N"/>
    <property type="match status" value="1"/>
</dbReference>
<evidence type="ECO:0000256" key="3">
    <source>
        <dbReference type="ARBA" id="ARBA00022801"/>
    </source>
</evidence>
<evidence type="ECO:0000259" key="6">
    <source>
        <dbReference type="Pfam" id="PF02897"/>
    </source>
</evidence>
<dbReference type="InterPro" id="IPR023302">
    <property type="entry name" value="Pept_S9A_N"/>
</dbReference>
<organism evidence="7 8">
    <name type="scientific">Sphingomonas oligophenolica</name>
    <dbReference type="NCBI Taxonomy" id="301154"/>
    <lineage>
        <taxon>Bacteria</taxon>
        <taxon>Pseudomonadati</taxon>
        <taxon>Pseudomonadota</taxon>
        <taxon>Alphaproteobacteria</taxon>
        <taxon>Sphingomonadales</taxon>
        <taxon>Sphingomonadaceae</taxon>
        <taxon>Sphingomonas</taxon>
    </lineage>
</organism>
<keyword evidence="4" id="KW-0720">Serine protease</keyword>
<dbReference type="Pfam" id="PF00326">
    <property type="entry name" value="Peptidase_S9"/>
    <property type="match status" value="1"/>
</dbReference>
<accession>A0ABU9Y9F1</accession>
<dbReference type="InterPro" id="IPR029058">
    <property type="entry name" value="AB_hydrolase_fold"/>
</dbReference>
<dbReference type="InterPro" id="IPR001375">
    <property type="entry name" value="Peptidase_S9_cat"/>
</dbReference>
<protein>
    <submittedName>
        <fullName evidence="7">S9 family peptidase</fullName>
    </submittedName>
</protein>
<dbReference type="PANTHER" id="PTHR11757:SF19">
    <property type="entry name" value="PROLYL ENDOPEPTIDASE-LIKE"/>
    <property type="match status" value="1"/>
</dbReference>
<evidence type="ECO:0000313" key="8">
    <source>
        <dbReference type="Proteomes" id="UP001419910"/>
    </source>
</evidence>
<dbReference type="PANTHER" id="PTHR11757">
    <property type="entry name" value="PROTEASE FAMILY S9A OLIGOPEPTIDASE"/>
    <property type="match status" value="1"/>
</dbReference>
<dbReference type="RefSeq" id="WP_343892003.1">
    <property type="nucleotide sequence ID" value="NZ_BAAAEH010000049.1"/>
</dbReference>
<dbReference type="Gene3D" id="3.40.50.1820">
    <property type="entry name" value="alpha/beta hydrolase"/>
    <property type="match status" value="1"/>
</dbReference>
<dbReference type="InterPro" id="IPR002470">
    <property type="entry name" value="Peptidase_S9A"/>
</dbReference>
<dbReference type="SUPFAM" id="SSF50993">
    <property type="entry name" value="Peptidase/esterase 'gauge' domain"/>
    <property type="match status" value="1"/>
</dbReference>
<evidence type="ECO:0000256" key="1">
    <source>
        <dbReference type="ARBA" id="ARBA00005228"/>
    </source>
</evidence>
<dbReference type="Gene3D" id="2.130.10.120">
    <property type="entry name" value="Prolyl oligopeptidase, N-terminal domain"/>
    <property type="match status" value="1"/>
</dbReference>
<comment type="caution">
    <text evidence="7">The sequence shown here is derived from an EMBL/GenBank/DDBJ whole genome shotgun (WGS) entry which is preliminary data.</text>
</comment>
<dbReference type="EMBL" id="JBDIME010000028">
    <property type="protein sequence ID" value="MEN2792432.1"/>
    <property type="molecule type" value="Genomic_DNA"/>
</dbReference>
<keyword evidence="2" id="KW-0645">Protease</keyword>
<evidence type="ECO:0000256" key="2">
    <source>
        <dbReference type="ARBA" id="ARBA00022670"/>
    </source>
</evidence>